<dbReference type="Pfam" id="PF08281">
    <property type="entry name" value="Sigma70_r4_2"/>
    <property type="match status" value="1"/>
</dbReference>
<evidence type="ECO:0000256" key="4">
    <source>
        <dbReference type="ARBA" id="ARBA00023163"/>
    </source>
</evidence>
<dbReference type="EMBL" id="CP150096">
    <property type="protein sequence ID" value="WZN48994.1"/>
    <property type="molecule type" value="Genomic_DNA"/>
</dbReference>
<dbReference type="InterPro" id="IPR036388">
    <property type="entry name" value="WH-like_DNA-bd_sf"/>
</dbReference>
<dbReference type="InterPro" id="IPR039425">
    <property type="entry name" value="RNA_pol_sigma-70-like"/>
</dbReference>
<evidence type="ECO:0000256" key="3">
    <source>
        <dbReference type="ARBA" id="ARBA00023082"/>
    </source>
</evidence>
<dbReference type="InterPro" id="IPR014284">
    <property type="entry name" value="RNA_pol_sigma-70_dom"/>
</dbReference>
<sequence length="190" mass="22030">MSPNPHLQLSDPELWDKARSGDLRAFGVLYDRLWEPLYETAWWRLRDEDAAKDIVQETFIHCWQQRATLLIRESPGAYFRSAVRRRVLNHLQSAAVREKYTRLSGESLPVLSHDASEKVAARELESHYRAQLAQLPEAMREVFTDSRELGLSVAEIAEKRRLSPQTVKNQLSGALKKMRKGLGQWLKIFF</sequence>
<keyword evidence="8" id="KW-1185">Reference proteome</keyword>
<dbReference type="InterPro" id="IPR007627">
    <property type="entry name" value="RNA_pol_sigma70_r2"/>
</dbReference>
<keyword evidence="2" id="KW-0805">Transcription regulation</keyword>
<evidence type="ECO:0000313" key="7">
    <source>
        <dbReference type="EMBL" id="WZN48994.1"/>
    </source>
</evidence>
<dbReference type="RefSeq" id="WP_341843569.1">
    <property type="nucleotide sequence ID" value="NZ_CP149792.1"/>
</dbReference>
<organism evidence="7 8">
    <name type="scientific">Chitinophaga caseinilytica</name>
    <dbReference type="NCBI Taxonomy" id="2267521"/>
    <lineage>
        <taxon>Bacteria</taxon>
        <taxon>Pseudomonadati</taxon>
        <taxon>Bacteroidota</taxon>
        <taxon>Chitinophagia</taxon>
        <taxon>Chitinophagales</taxon>
        <taxon>Chitinophagaceae</taxon>
        <taxon>Chitinophaga</taxon>
    </lineage>
</organism>
<dbReference type="SUPFAM" id="SSF88659">
    <property type="entry name" value="Sigma3 and sigma4 domains of RNA polymerase sigma factors"/>
    <property type="match status" value="1"/>
</dbReference>
<dbReference type="NCBIfam" id="TIGR02937">
    <property type="entry name" value="sigma70-ECF"/>
    <property type="match status" value="1"/>
</dbReference>
<accession>A0ABZ2ZEW8</accession>
<dbReference type="InterPro" id="IPR013325">
    <property type="entry name" value="RNA_pol_sigma_r2"/>
</dbReference>
<comment type="similarity">
    <text evidence="1">Belongs to the sigma-70 factor family. ECF subfamily.</text>
</comment>
<dbReference type="Pfam" id="PF04542">
    <property type="entry name" value="Sigma70_r2"/>
    <property type="match status" value="1"/>
</dbReference>
<keyword evidence="3" id="KW-0731">Sigma factor</keyword>
<dbReference type="InterPro" id="IPR013249">
    <property type="entry name" value="RNA_pol_sigma70_r4_t2"/>
</dbReference>
<evidence type="ECO:0000256" key="1">
    <source>
        <dbReference type="ARBA" id="ARBA00010641"/>
    </source>
</evidence>
<keyword evidence="4" id="KW-0804">Transcription</keyword>
<dbReference type="Gene3D" id="1.10.1740.10">
    <property type="match status" value="1"/>
</dbReference>
<proteinExistence type="inferred from homology"/>
<feature type="domain" description="RNA polymerase sigma-70 region 2" evidence="5">
    <location>
        <begin position="29"/>
        <end position="94"/>
    </location>
</feature>
<evidence type="ECO:0000256" key="2">
    <source>
        <dbReference type="ARBA" id="ARBA00023015"/>
    </source>
</evidence>
<evidence type="ECO:0000313" key="8">
    <source>
        <dbReference type="Proteomes" id="UP001449657"/>
    </source>
</evidence>
<dbReference type="NCBIfam" id="TIGR02985">
    <property type="entry name" value="Sig70_bacteroi1"/>
    <property type="match status" value="1"/>
</dbReference>
<protein>
    <submittedName>
        <fullName evidence="7">RNA polymerase sigma-70 factor</fullName>
    </submittedName>
</protein>
<dbReference type="InterPro" id="IPR013324">
    <property type="entry name" value="RNA_pol_sigma_r3/r4-like"/>
</dbReference>
<dbReference type="Gene3D" id="1.10.10.10">
    <property type="entry name" value="Winged helix-like DNA-binding domain superfamily/Winged helix DNA-binding domain"/>
    <property type="match status" value="1"/>
</dbReference>
<dbReference type="PANTHER" id="PTHR43133:SF46">
    <property type="entry name" value="RNA POLYMERASE SIGMA-70 FACTOR ECF SUBFAMILY"/>
    <property type="match status" value="1"/>
</dbReference>
<dbReference type="SUPFAM" id="SSF88946">
    <property type="entry name" value="Sigma2 domain of RNA polymerase sigma factors"/>
    <property type="match status" value="1"/>
</dbReference>
<evidence type="ECO:0000259" key="6">
    <source>
        <dbReference type="Pfam" id="PF08281"/>
    </source>
</evidence>
<gene>
    <name evidence="7" type="ORF">WJU22_12525</name>
</gene>
<name>A0ABZ2ZEW8_9BACT</name>
<dbReference type="InterPro" id="IPR014327">
    <property type="entry name" value="RNA_pol_sigma70_bacteroid"/>
</dbReference>
<feature type="domain" description="RNA polymerase sigma factor 70 region 4 type 2" evidence="6">
    <location>
        <begin position="129"/>
        <end position="178"/>
    </location>
</feature>
<reference evidence="7 8" key="1">
    <citation type="submission" date="2024-03" db="EMBL/GenBank/DDBJ databases">
        <title>Chitinophaga caseinilytica sp. nov., a casein hydrolysing bacterium isolated from forest soil.</title>
        <authorList>
            <person name="Lee D.S."/>
            <person name="Han D.M."/>
            <person name="Baek J.H."/>
            <person name="Choi D.G."/>
            <person name="Jeon J.H."/>
            <person name="Jeon C.O."/>
        </authorList>
    </citation>
    <scope>NUCLEOTIDE SEQUENCE [LARGE SCALE GENOMIC DNA]</scope>
    <source>
        <strain evidence="7 8">KACC 19118</strain>
    </source>
</reference>
<dbReference type="Proteomes" id="UP001449657">
    <property type="component" value="Chromosome"/>
</dbReference>
<evidence type="ECO:0000259" key="5">
    <source>
        <dbReference type="Pfam" id="PF04542"/>
    </source>
</evidence>
<dbReference type="PANTHER" id="PTHR43133">
    <property type="entry name" value="RNA POLYMERASE ECF-TYPE SIGMA FACTO"/>
    <property type="match status" value="1"/>
</dbReference>